<comment type="subunit">
    <text evidence="2 12">Homodimer.</text>
</comment>
<protein>
    <recommendedName>
        <fullName evidence="12">Bifunctional protein FolD</fullName>
    </recommendedName>
    <domain>
        <recommendedName>
            <fullName evidence="12">Methylenetetrahydrofolate dehydrogenase</fullName>
            <ecNumber evidence="12">1.5.1.5</ecNumber>
        </recommendedName>
    </domain>
    <domain>
        <recommendedName>
            <fullName evidence="12">Methenyltetrahydrofolate cyclohydrolase</fullName>
            <ecNumber evidence="12">3.5.4.9</ecNumber>
        </recommendedName>
    </domain>
</protein>
<dbReference type="AlphaFoldDB" id="A0A0U9HPG7"/>
<evidence type="ECO:0000256" key="11">
    <source>
        <dbReference type="ARBA" id="ARBA00023268"/>
    </source>
</evidence>
<dbReference type="Gene3D" id="3.40.50.720">
    <property type="entry name" value="NAD(P)-binding Rossmann-like Domain"/>
    <property type="match status" value="1"/>
</dbReference>
<dbReference type="InterPro" id="IPR046346">
    <property type="entry name" value="Aminoacid_DH-like_N_sf"/>
</dbReference>
<dbReference type="PRINTS" id="PR00085">
    <property type="entry name" value="THFDHDRGNASE"/>
</dbReference>
<dbReference type="UniPathway" id="UPA00193"/>
<evidence type="ECO:0000256" key="2">
    <source>
        <dbReference type="ARBA" id="ARBA00011738"/>
    </source>
</evidence>
<dbReference type="PANTHER" id="PTHR48099">
    <property type="entry name" value="C-1-TETRAHYDROFOLATE SYNTHASE, CYTOPLASMIC-RELATED"/>
    <property type="match status" value="1"/>
</dbReference>
<evidence type="ECO:0000259" key="13">
    <source>
        <dbReference type="Pfam" id="PF00763"/>
    </source>
</evidence>
<dbReference type="InterPro" id="IPR020630">
    <property type="entry name" value="THF_DH/CycHdrlase_cat_dom"/>
</dbReference>
<dbReference type="Proteomes" id="UP000062160">
    <property type="component" value="Unassembled WGS sequence"/>
</dbReference>
<dbReference type="OrthoDB" id="9803580at2"/>
<evidence type="ECO:0000256" key="10">
    <source>
        <dbReference type="ARBA" id="ARBA00023167"/>
    </source>
</evidence>
<dbReference type="GO" id="GO:0004477">
    <property type="term" value="F:methenyltetrahydrofolate cyclohydrolase activity"/>
    <property type="evidence" value="ECO:0007669"/>
    <property type="project" value="UniProtKB-UniRule"/>
</dbReference>
<dbReference type="SUPFAM" id="SSF51735">
    <property type="entry name" value="NAD(P)-binding Rossmann-fold domains"/>
    <property type="match status" value="1"/>
</dbReference>
<organism evidence="15">
    <name type="scientific">Tepidanaerobacter syntrophicus</name>
    <dbReference type="NCBI Taxonomy" id="224999"/>
    <lineage>
        <taxon>Bacteria</taxon>
        <taxon>Bacillati</taxon>
        <taxon>Bacillota</taxon>
        <taxon>Clostridia</taxon>
        <taxon>Thermosediminibacterales</taxon>
        <taxon>Tepidanaerobacteraceae</taxon>
        <taxon>Tepidanaerobacter</taxon>
    </lineage>
</organism>
<evidence type="ECO:0000256" key="12">
    <source>
        <dbReference type="HAMAP-Rule" id="MF_01576"/>
    </source>
</evidence>
<dbReference type="Pfam" id="PF02882">
    <property type="entry name" value="THF_DHG_CYH_C"/>
    <property type="match status" value="1"/>
</dbReference>
<dbReference type="HAMAP" id="MF_01576">
    <property type="entry name" value="THF_DHG_CYH"/>
    <property type="match status" value="1"/>
</dbReference>
<comment type="catalytic activity">
    <reaction evidence="12">
        <text>(6R)-5,10-methylene-5,6,7,8-tetrahydrofolate + NADP(+) = (6R)-5,10-methenyltetrahydrofolate + NADPH</text>
        <dbReference type="Rhea" id="RHEA:22812"/>
        <dbReference type="ChEBI" id="CHEBI:15636"/>
        <dbReference type="ChEBI" id="CHEBI:57455"/>
        <dbReference type="ChEBI" id="CHEBI:57783"/>
        <dbReference type="ChEBI" id="CHEBI:58349"/>
        <dbReference type="EC" id="1.5.1.5"/>
    </reaction>
</comment>
<keyword evidence="9 12" id="KW-0368">Histidine biosynthesis</keyword>
<evidence type="ECO:0000256" key="8">
    <source>
        <dbReference type="ARBA" id="ARBA00023002"/>
    </source>
</evidence>
<evidence type="ECO:0000259" key="14">
    <source>
        <dbReference type="Pfam" id="PF02882"/>
    </source>
</evidence>
<dbReference type="GO" id="GO:0005829">
    <property type="term" value="C:cytosol"/>
    <property type="evidence" value="ECO:0007669"/>
    <property type="project" value="TreeGrafter"/>
</dbReference>
<dbReference type="InterPro" id="IPR000672">
    <property type="entry name" value="THF_DH/CycHdrlase"/>
</dbReference>
<dbReference type="GO" id="GO:0035999">
    <property type="term" value="P:tetrahydrofolate interconversion"/>
    <property type="evidence" value="ECO:0007669"/>
    <property type="project" value="UniProtKB-UniRule"/>
</dbReference>
<evidence type="ECO:0000313" key="16">
    <source>
        <dbReference type="Proteomes" id="UP000062160"/>
    </source>
</evidence>
<evidence type="ECO:0000256" key="4">
    <source>
        <dbReference type="ARBA" id="ARBA00022605"/>
    </source>
</evidence>
<evidence type="ECO:0000256" key="9">
    <source>
        <dbReference type="ARBA" id="ARBA00023102"/>
    </source>
</evidence>
<dbReference type="EC" id="3.5.4.9" evidence="12"/>
<evidence type="ECO:0000256" key="1">
    <source>
        <dbReference type="ARBA" id="ARBA00004777"/>
    </source>
</evidence>
<dbReference type="CDD" id="cd01080">
    <property type="entry name" value="NAD_bind_m-THF_DH_Cyclohyd"/>
    <property type="match status" value="1"/>
</dbReference>
<keyword evidence="8 12" id="KW-0560">Oxidoreductase</keyword>
<dbReference type="PANTHER" id="PTHR48099:SF5">
    <property type="entry name" value="C-1-TETRAHYDROFOLATE SYNTHASE, CYTOPLASMIC"/>
    <property type="match status" value="1"/>
</dbReference>
<dbReference type="GO" id="GO:0004488">
    <property type="term" value="F:methylenetetrahydrofolate dehydrogenase (NADP+) activity"/>
    <property type="evidence" value="ECO:0007669"/>
    <property type="project" value="UniProtKB-UniRule"/>
</dbReference>
<dbReference type="FunFam" id="3.40.50.720:FF:000094">
    <property type="entry name" value="Bifunctional protein FolD"/>
    <property type="match status" value="1"/>
</dbReference>
<dbReference type="GO" id="GO:0006164">
    <property type="term" value="P:purine nucleotide biosynthetic process"/>
    <property type="evidence" value="ECO:0007669"/>
    <property type="project" value="UniProtKB-KW"/>
</dbReference>
<dbReference type="InterPro" id="IPR020631">
    <property type="entry name" value="THF_DH/CycHdrlase_NAD-bd_dom"/>
</dbReference>
<sequence>MGTLIKGKPVADKIKEDIKAEVKELRAKGTIPKLSIIRVGADPGDISYERGALKVMSELDIDVQVNALPENITQEEFVDFLKKVNSDSSVHGILIFRPLPKQLDENVIKYVIDANKDVDCFSPLNVAKVFEGDESGFPPCTPAAVMEMLKYYNVELKGKRAVVIGRSMIVGKPVSMMLLKEHATVTICHSRTQNLPQVASEADVLVVGIGRAKMVNSEYVKDGAVVIDVGINVDEDGKLCGDADTEDCARKASLITPVPGGVGSVTTSVLAKQVIKACKLQTGSC</sequence>
<feature type="domain" description="Tetrahydrofolate dehydrogenase/cyclohydrolase catalytic" evidence="13">
    <location>
        <begin position="5"/>
        <end position="119"/>
    </location>
</feature>
<name>A0A0U9HPG7_9FIRM</name>
<keyword evidence="10 12" id="KW-0486">Methionine biosynthesis</keyword>
<comment type="pathway">
    <text evidence="1 12">One-carbon metabolism; tetrahydrofolate interconversion.</text>
</comment>
<keyword evidence="5 12" id="KW-0658">Purine biosynthesis</keyword>
<dbReference type="Pfam" id="PF00763">
    <property type="entry name" value="THF_DHG_CYH"/>
    <property type="match status" value="1"/>
</dbReference>
<comment type="function">
    <text evidence="12">Catalyzes the oxidation of 5,10-methylenetetrahydrofolate to 5,10-methenyltetrahydrofolate and then the hydrolysis of 5,10-methenyltetrahydrofolate to 10-formyltetrahydrofolate.</text>
</comment>
<evidence type="ECO:0000313" key="15">
    <source>
        <dbReference type="EMBL" id="GAQ25761.1"/>
    </source>
</evidence>
<keyword evidence="3 12" id="KW-0554">One-carbon metabolism</keyword>
<reference evidence="15" key="1">
    <citation type="journal article" date="2016" name="Genome Announc.">
        <title>Draft Genome Sequence of the Syntrophic Lactate-Degrading Bacterium Tepidanaerobacter syntrophicus JLT.</title>
        <authorList>
            <person name="Matsuura N."/>
            <person name="Ohashi A."/>
            <person name="Tourlousse D.M."/>
            <person name="Sekiguchi Y."/>
        </authorList>
    </citation>
    <scope>NUCLEOTIDE SEQUENCE [LARGE SCALE GENOMIC DNA]</scope>
    <source>
        <strain evidence="15">JL</strain>
    </source>
</reference>
<evidence type="ECO:0000256" key="6">
    <source>
        <dbReference type="ARBA" id="ARBA00022801"/>
    </source>
</evidence>
<feature type="binding site" evidence="12">
    <location>
        <position position="231"/>
    </location>
    <ligand>
        <name>NADP(+)</name>
        <dbReference type="ChEBI" id="CHEBI:58349"/>
    </ligand>
</feature>
<dbReference type="GO" id="GO:0009086">
    <property type="term" value="P:methionine biosynthetic process"/>
    <property type="evidence" value="ECO:0007669"/>
    <property type="project" value="UniProtKB-KW"/>
</dbReference>
<evidence type="ECO:0000256" key="5">
    <source>
        <dbReference type="ARBA" id="ARBA00022755"/>
    </source>
</evidence>
<feature type="domain" description="Tetrahydrofolate dehydrogenase/cyclohydrolase NAD(P)-binding" evidence="14">
    <location>
        <begin position="139"/>
        <end position="281"/>
    </location>
</feature>
<feature type="binding site" evidence="12">
    <location>
        <begin position="165"/>
        <end position="167"/>
    </location>
    <ligand>
        <name>NADP(+)</name>
        <dbReference type="ChEBI" id="CHEBI:58349"/>
    </ligand>
</feature>
<keyword evidence="16" id="KW-1185">Reference proteome</keyword>
<dbReference type="EC" id="1.5.1.5" evidence="12"/>
<comment type="caution">
    <text evidence="12">Lacks conserved residue(s) required for the propagation of feature annotation.</text>
</comment>
<comment type="catalytic activity">
    <reaction evidence="12">
        <text>(6R)-5,10-methenyltetrahydrofolate + H2O = (6R)-10-formyltetrahydrofolate + H(+)</text>
        <dbReference type="Rhea" id="RHEA:23700"/>
        <dbReference type="ChEBI" id="CHEBI:15377"/>
        <dbReference type="ChEBI" id="CHEBI:15378"/>
        <dbReference type="ChEBI" id="CHEBI:57455"/>
        <dbReference type="ChEBI" id="CHEBI:195366"/>
        <dbReference type="EC" id="3.5.4.9"/>
    </reaction>
</comment>
<keyword evidence="7 12" id="KW-0521">NADP</keyword>
<comment type="similarity">
    <text evidence="12">Belongs to the tetrahydrofolate dehydrogenase/cyclohydrolase family.</text>
</comment>
<evidence type="ECO:0000256" key="7">
    <source>
        <dbReference type="ARBA" id="ARBA00022857"/>
    </source>
</evidence>
<dbReference type="STRING" id="224999.GCA_001485475_01796"/>
<dbReference type="SUPFAM" id="SSF53223">
    <property type="entry name" value="Aminoacid dehydrogenase-like, N-terminal domain"/>
    <property type="match status" value="1"/>
</dbReference>
<gene>
    <name evidence="12" type="primary">folD</name>
    <name evidence="15" type="ORF">TSYNT_97</name>
</gene>
<keyword evidence="6 12" id="KW-0378">Hydrolase</keyword>
<proteinExistence type="inferred from homology"/>
<keyword evidence="11 12" id="KW-0511">Multifunctional enzyme</keyword>
<dbReference type="InterPro" id="IPR036291">
    <property type="entry name" value="NAD(P)-bd_dom_sf"/>
</dbReference>
<dbReference type="EMBL" id="DF977003">
    <property type="protein sequence ID" value="GAQ25761.1"/>
    <property type="molecule type" value="Genomic_DNA"/>
</dbReference>
<evidence type="ECO:0000256" key="3">
    <source>
        <dbReference type="ARBA" id="ARBA00022563"/>
    </source>
</evidence>
<keyword evidence="4 12" id="KW-0028">Amino-acid biosynthesis</keyword>
<accession>A0A0U9HPG7</accession>
<dbReference type="GO" id="GO:0000105">
    <property type="term" value="P:L-histidine biosynthetic process"/>
    <property type="evidence" value="ECO:0007669"/>
    <property type="project" value="UniProtKB-KW"/>
</dbReference>
<dbReference type="FunFam" id="3.40.50.10860:FF:000005">
    <property type="entry name" value="C-1-tetrahydrofolate synthase, cytoplasmic, putative"/>
    <property type="match status" value="1"/>
</dbReference>
<dbReference type="RefSeq" id="WP_059033273.1">
    <property type="nucleotide sequence ID" value="NZ_BSDN01000013.1"/>
</dbReference>
<dbReference type="Gene3D" id="3.40.50.10860">
    <property type="entry name" value="Leucine Dehydrogenase, chain A, domain 1"/>
    <property type="match status" value="1"/>
</dbReference>